<reference evidence="3 4" key="1">
    <citation type="journal article" date="2013" name="Genome Announc.">
        <title>Genome Sequence of the Obligate Gammaproteobacterial Methanotroph Methylomicrobium album Strain BG8.</title>
        <authorList>
            <person name="Kits K.D."/>
            <person name="Kalyuzhnaya M.G."/>
            <person name="Klotz M.G."/>
            <person name="Jetten M.S."/>
            <person name="Op den Camp H.J."/>
            <person name="Vuilleumier S."/>
            <person name="Bringel F."/>
            <person name="Dispirito A.A."/>
            <person name="Murrell J.C."/>
            <person name="Bruce D."/>
            <person name="Cheng J.F."/>
            <person name="Copeland A."/>
            <person name="Goodwin L."/>
            <person name="Hauser L."/>
            <person name="Lajus A."/>
            <person name="Land M.L."/>
            <person name="Lapidus A."/>
            <person name="Lucas S."/>
            <person name="Medigue C."/>
            <person name="Pitluck S."/>
            <person name="Woyke T."/>
            <person name="Zeytun A."/>
            <person name="Stein L.Y."/>
        </authorList>
    </citation>
    <scope>NUCLEOTIDE SEQUENCE [LARGE SCALE GENOMIC DNA]</scope>
    <source>
        <strain evidence="3 4">BG8</strain>
    </source>
</reference>
<sequence length="460" mass="51691">MATSIHHGPPGSYKSFTLVQRRVIDALKSGRVVITNIRGLTSIDRIRDQFESEDIKIPDSADLLFVNTEVDEGRRLMAGWFHWVPLRALVIIDEGQRIYPDRRDFKMETLDQRVVPLGFQVQDIEIEISDDYTGNRYIVRRPEDVFTAFDMQRHFQWDVFISTTNIAKIKAPIREVAETAYRHKSLSGKLPKPLAKLFGFYQTWYEFQHDPENSGKLASNLIGKPRKYKADERIFRCYQSTATGEHTESKADQSILGDSKLKLLAAVLILALGSLVYNFATYAENHKKPGLQPASSAPASASSALPSPRSDSPLGRSDPVPSGLAADSHVHQRQNLDFSAELGFQVLSLSYRSAYDPSHDRLEFLAKTAEGDLYTLSMRELRALGFQVAVHGHCTLFLLRSDGVSRSVPCYPPADVRCRTFVDASDLVIRRDCRKRHEPDSSPPQNALVASASSLLDRKP</sequence>
<protein>
    <submittedName>
        <fullName evidence="3">Zonula occludens toxin</fullName>
    </submittedName>
</protein>
<evidence type="ECO:0000313" key="4">
    <source>
        <dbReference type="Proteomes" id="UP000005090"/>
    </source>
</evidence>
<dbReference type="STRING" id="686340.Metal_2078"/>
<feature type="compositionally biased region" description="Low complexity" evidence="1">
    <location>
        <begin position="293"/>
        <end position="313"/>
    </location>
</feature>
<proteinExistence type="predicted"/>
<feature type="region of interest" description="Disordered" evidence="1">
    <location>
        <begin position="289"/>
        <end position="326"/>
    </location>
</feature>
<evidence type="ECO:0000313" key="3">
    <source>
        <dbReference type="EMBL" id="EIC29835.1"/>
    </source>
</evidence>
<dbReference type="InterPro" id="IPR008900">
    <property type="entry name" value="Zot_N"/>
</dbReference>
<organism evidence="3 4">
    <name type="scientific">Methylomicrobium album BG8</name>
    <dbReference type="NCBI Taxonomy" id="686340"/>
    <lineage>
        <taxon>Bacteria</taxon>
        <taxon>Pseudomonadati</taxon>
        <taxon>Pseudomonadota</taxon>
        <taxon>Gammaproteobacteria</taxon>
        <taxon>Methylococcales</taxon>
        <taxon>Methylococcaceae</taxon>
        <taxon>Methylomicrobium</taxon>
    </lineage>
</organism>
<gene>
    <name evidence="3" type="ORF">Metal_2078</name>
</gene>
<keyword evidence="4" id="KW-1185">Reference proteome</keyword>
<dbReference type="Pfam" id="PF05707">
    <property type="entry name" value="Zot"/>
    <property type="match status" value="1"/>
</dbReference>
<dbReference type="InterPro" id="IPR027417">
    <property type="entry name" value="P-loop_NTPase"/>
</dbReference>
<dbReference type="Proteomes" id="UP000005090">
    <property type="component" value="Chromosome"/>
</dbReference>
<dbReference type="HOGENOM" id="CLU_594211_0_0_6"/>
<dbReference type="EMBL" id="CM001475">
    <property type="protein sequence ID" value="EIC29835.1"/>
    <property type="molecule type" value="Genomic_DNA"/>
</dbReference>
<feature type="region of interest" description="Disordered" evidence="1">
    <location>
        <begin position="435"/>
        <end position="460"/>
    </location>
</feature>
<feature type="domain" description="Zona occludens toxin N-terminal" evidence="2">
    <location>
        <begin position="2"/>
        <end position="244"/>
    </location>
</feature>
<evidence type="ECO:0000256" key="1">
    <source>
        <dbReference type="SAM" id="MobiDB-lite"/>
    </source>
</evidence>
<dbReference type="eggNOG" id="COG4128">
    <property type="taxonomic scope" value="Bacteria"/>
</dbReference>
<dbReference type="Gene3D" id="3.40.50.300">
    <property type="entry name" value="P-loop containing nucleotide triphosphate hydrolases"/>
    <property type="match status" value="1"/>
</dbReference>
<dbReference type="RefSeq" id="WP_005372032.1">
    <property type="nucleotide sequence ID" value="NZ_CM001475.1"/>
</dbReference>
<dbReference type="AlphaFoldDB" id="H8GQK8"/>
<name>H8GQK8_METAL</name>
<accession>H8GQK8</accession>
<evidence type="ECO:0000259" key="2">
    <source>
        <dbReference type="Pfam" id="PF05707"/>
    </source>
</evidence>